<evidence type="ECO:0000313" key="2">
    <source>
        <dbReference type="Proteomes" id="UP000585474"/>
    </source>
</evidence>
<organism evidence="1 2">
    <name type="scientific">Actinidia rufa</name>
    <dbReference type="NCBI Taxonomy" id="165716"/>
    <lineage>
        <taxon>Eukaryota</taxon>
        <taxon>Viridiplantae</taxon>
        <taxon>Streptophyta</taxon>
        <taxon>Embryophyta</taxon>
        <taxon>Tracheophyta</taxon>
        <taxon>Spermatophyta</taxon>
        <taxon>Magnoliopsida</taxon>
        <taxon>eudicotyledons</taxon>
        <taxon>Gunneridae</taxon>
        <taxon>Pentapetalae</taxon>
        <taxon>asterids</taxon>
        <taxon>Ericales</taxon>
        <taxon>Actinidiaceae</taxon>
        <taxon>Actinidia</taxon>
    </lineage>
</organism>
<dbReference type="Proteomes" id="UP000585474">
    <property type="component" value="Unassembled WGS sequence"/>
</dbReference>
<dbReference type="AlphaFoldDB" id="A0A7J0F2I7"/>
<gene>
    <name evidence="1" type="ORF">Acr_08g0013140</name>
</gene>
<comment type="caution">
    <text evidence="1">The sequence shown here is derived from an EMBL/GenBank/DDBJ whole genome shotgun (WGS) entry which is preliminary data.</text>
</comment>
<keyword evidence="2" id="KW-1185">Reference proteome</keyword>
<sequence length="84" mass="9755">MINKRIKTEPMLPMKRLNEASISMRRLVLETHVIKHHLGARELEKVVRVTLLRLAFQKRKTIGVGTWEKIYKGGDFSISNSLLK</sequence>
<protein>
    <submittedName>
        <fullName evidence="1">Uncharacterized protein</fullName>
    </submittedName>
</protein>
<proteinExistence type="predicted"/>
<dbReference type="EMBL" id="BJWL01000008">
    <property type="protein sequence ID" value="GFY92918.1"/>
    <property type="molecule type" value="Genomic_DNA"/>
</dbReference>
<reference evidence="1 2" key="1">
    <citation type="submission" date="2019-07" db="EMBL/GenBank/DDBJ databases">
        <title>De Novo Assembly of kiwifruit Actinidia rufa.</title>
        <authorList>
            <person name="Sugita-Konishi S."/>
            <person name="Sato K."/>
            <person name="Mori E."/>
            <person name="Abe Y."/>
            <person name="Kisaki G."/>
            <person name="Hamano K."/>
            <person name="Suezawa K."/>
            <person name="Otani M."/>
            <person name="Fukuda T."/>
            <person name="Manabe T."/>
            <person name="Gomi K."/>
            <person name="Tabuchi M."/>
            <person name="Akimitsu K."/>
            <person name="Kataoka I."/>
        </authorList>
    </citation>
    <scope>NUCLEOTIDE SEQUENCE [LARGE SCALE GENOMIC DNA]</scope>
    <source>
        <strain evidence="2">cv. Fuchu</strain>
    </source>
</reference>
<name>A0A7J0F2I7_9ERIC</name>
<evidence type="ECO:0000313" key="1">
    <source>
        <dbReference type="EMBL" id="GFY92918.1"/>
    </source>
</evidence>
<accession>A0A7J0F2I7</accession>